<dbReference type="PANTHER" id="PTHR42681">
    <property type="entry name" value="MALONYL-COA-ACYL CARRIER PROTEIN TRANSACYLASE, MITOCHONDRIAL"/>
    <property type="match status" value="1"/>
</dbReference>
<accession>A0ABV2W072</accession>
<dbReference type="RefSeq" id="WP_359655096.1">
    <property type="nucleotide sequence ID" value="NZ_JBEXZO010000021.1"/>
</dbReference>
<dbReference type="SUPFAM" id="SSF52151">
    <property type="entry name" value="FabD/lysophospholipase-like"/>
    <property type="match status" value="1"/>
</dbReference>
<dbReference type="GO" id="GO:0004314">
    <property type="term" value="F:[acyl-carrier-protein] S-malonyltransferase activity"/>
    <property type="evidence" value="ECO:0007669"/>
    <property type="project" value="UniProtKB-EC"/>
</dbReference>
<proteinExistence type="inferred from homology"/>
<keyword evidence="7" id="KW-1185">Reference proteome</keyword>
<evidence type="ECO:0000256" key="2">
    <source>
        <dbReference type="ARBA" id="ARBA00023315"/>
    </source>
</evidence>
<evidence type="ECO:0000256" key="3">
    <source>
        <dbReference type="ARBA" id="ARBA00048462"/>
    </source>
</evidence>
<dbReference type="InterPro" id="IPR024925">
    <property type="entry name" value="Malonyl_CoA-ACP_transAc"/>
</dbReference>
<name>A0ABV2W072_9ACTN</name>
<evidence type="ECO:0000256" key="1">
    <source>
        <dbReference type="ARBA" id="ARBA00022679"/>
    </source>
</evidence>
<keyword evidence="1 4" id="KW-0808">Transferase</keyword>
<dbReference type="SUPFAM" id="SSF55048">
    <property type="entry name" value="Probable ACP-binding domain of malonyl-CoA ACP transacylase"/>
    <property type="match status" value="1"/>
</dbReference>
<dbReference type="Pfam" id="PF00698">
    <property type="entry name" value="Acyl_transf_1"/>
    <property type="match status" value="1"/>
</dbReference>
<reference evidence="6 7" key="1">
    <citation type="submission" date="2024-06" db="EMBL/GenBank/DDBJ databases">
        <title>The Natural Products Discovery Center: Release of the First 8490 Sequenced Strains for Exploring Actinobacteria Biosynthetic Diversity.</title>
        <authorList>
            <person name="Kalkreuter E."/>
            <person name="Kautsar S.A."/>
            <person name="Yang D."/>
            <person name="Bader C.D."/>
            <person name="Teijaro C.N."/>
            <person name="Fluegel L."/>
            <person name="Davis C.M."/>
            <person name="Simpson J.R."/>
            <person name="Lauterbach L."/>
            <person name="Steele A.D."/>
            <person name="Gui C."/>
            <person name="Meng S."/>
            <person name="Li G."/>
            <person name="Viehrig K."/>
            <person name="Ye F."/>
            <person name="Su P."/>
            <person name="Kiefer A.F."/>
            <person name="Nichols A."/>
            <person name="Cepeda A.J."/>
            <person name="Yan W."/>
            <person name="Fan B."/>
            <person name="Jiang Y."/>
            <person name="Adhikari A."/>
            <person name="Zheng C.-J."/>
            <person name="Schuster L."/>
            <person name="Cowan T.M."/>
            <person name="Smanski M.J."/>
            <person name="Chevrette M.G."/>
            <person name="De Carvalho L.P.S."/>
            <person name="Shen B."/>
        </authorList>
    </citation>
    <scope>NUCLEOTIDE SEQUENCE [LARGE SCALE GENOMIC DNA]</scope>
    <source>
        <strain evidence="6 7">NPDC006337</strain>
    </source>
</reference>
<dbReference type="InterPro" id="IPR016036">
    <property type="entry name" value="Malonyl_transacylase_ACP-bd"/>
</dbReference>
<gene>
    <name evidence="6" type="ORF">ABZ508_06080</name>
</gene>
<dbReference type="InterPro" id="IPR016035">
    <property type="entry name" value="Acyl_Trfase/lysoPLipase"/>
</dbReference>
<dbReference type="EC" id="2.3.1.39" evidence="4"/>
<feature type="domain" description="Malonyl-CoA:ACP transacylase (MAT)" evidence="5">
    <location>
        <begin position="9"/>
        <end position="312"/>
    </location>
</feature>
<sequence length="312" mass="32815">MATPRLALTFPGQGVQRPGMGLPWTRRPAWAVVEEVSDAAGRDVAALLLDADTETLRRTDNAQLATFALALVAWTELRREHPLVTLPGACAGHSLGEYTALVAAGVLDPQDAVRLILARGLAMREACERVPGSMAAVLGLDGARAEGLAAALRERGGQVWVANHNSPRQTVLAGRSADVERCARAAERAGAVKVVPLAVGGAFHTPLMAGAAERFAEALATVRFMPGHTPVVANVDARAHRGGPEWAGLLRRQLTAPVRWSDTLRTLTLELACDRLLEIGPGRTLAALAKATVPAVSRDTFADPLTDLAPAA</sequence>
<dbReference type="PANTHER" id="PTHR42681:SF1">
    <property type="entry name" value="MALONYL-COA-ACYL CARRIER PROTEIN TRANSACYLASE, MITOCHONDRIAL"/>
    <property type="match status" value="1"/>
</dbReference>
<dbReference type="InterPro" id="IPR050858">
    <property type="entry name" value="Mal-CoA-ACP_Trans/PKS_FabD"/>
</dbReference>
<dbReference type="InterPro" id="IPR001227">
    <property type="entry name" value="Ac_transferase_dom_sf"/>
</dbReference>
<organism evidence="6 7">
    <name type="scientific">Streptomyces lavendulocolor</name>
    <dbReference type="NCBI Taxonomy" id="67316"/>
    <lineage>
        <taxon>Bacteria</taxon>
        <taxon>Bacillati</taxon>
        <taxon>Actinomycetota</taxon>
        <taxon>Actinomycetes</taxon>
        <taxon>Kitasatosporales</taxon>
        <taxon>Streptomycetaceae</taxon>
        <taxon>Streptomyces</taxon>
    </lineage>
</organism>
<evidence type="ECO:0000259" key="5">
    <source>
        <dbReference type="SMART" id="SM00827"/>
    </source>
</evidence>
<dbReference type="InterPro" id="IPR014043">
    <property type="entry name" value="Acyl_transferase_dom"/>
</dbReference>
<evidence type="ECO:0000256" key="4">
    <source>
        <dbReference type="PIRNR" id="PIRNR000446"/>
    </source>
</evidence>
<evidence type="ECO:0000313" key="7">
    <source>
        <dbReference type="Proteomes" id="UP001550378"/>
    </source>
</evidence>
<comment type="catalytic activity">
    <reaction evidence="3 4">
        <text>holo-[ACP] + malonyl-CoA = malonyl-[ACP] + CoA</text>
        <dbReference type="Rhea" id="RHEA:41792"/>
        <dbReference type="Rhea" id="RHEA-COMP:9623"/>
        <dbReference type="Rhea" id="RHEA-COMP:9685"/>
        <dbReference type="ChEBI" id="CHEBI:57287"/>
        <dbReference type="ChEBI" id="CHEBI:57384"/>
        <dbReference type="ChEBI" id="CHEBI:64479"/>
        <dbReference type="ChEBI" id="CHEBI:78449"/>
        <dbReference type="EC" id="2.3.1.39"/>
    </reaction>
</comment>
<comment type="similarity">
    <text evidence="4">Belongs to the fabD family.</text>
</comment>
<evidence type="ECO:0000313" key="6">
    <source>
        <dbReference type="EMBL" id="MEU0706937.1"/>
    </source>
</evidence>
<dbReference type="PIRSF" id="PIRSF000446">
    <property type="entry name" value="Mct"/>
    <property type="match status" value="1"/>
</dbReference>
<keyword evidence="2 4" id="KW-0012">Acyltransferase</keyword>
<dbReference type="SMART" id="SM00827">
    <property type="entry name" value="PKS_AT"/>
    <property type="match status" value="1"/>
</dbReference>
<protein>
    <recommendedName>
        <fullName evidence="4">Malonyl CoA-acyl carrier protein transacylase</fullName>
        <ecNumber evidence="4">2.3.1.39</ecNumber>
    </recommendedName>
</protein>
<dbReference type="Gene3D" id="3.40.366.10">
    <property type="entry name" value="Malonyl-Coenzyme A Acyl Carrier Protein, domain 2"/>
    <property type="match status" value="1"/>
</dbReference>
<dbReference type="EMBL" id="JBEXZR010000003">
    <property type="protein sequence ID" value="MEU0706937.1"/>
    <property type="molecule type" value="Genomic_DNA"/>
</dbReference>
<comment type="caution">
    <text evidence="6">The sequence shown here is derived from an EMBL/GenBank/DDBJ whole genome shotgun (WGS) entry which is preliminary data.</text>
</comment>
<dbReference type="Gene3D" id="3.30.70.250">
    <property type="entry name" value="Malonyl-CoA ACP transacylase, ACP-binding"/>
    <property type="match status" value="1"/>
</dbReference>
<dbReference type="Proteomes" id="UP001550378">
    <property type="component" value="Unassembled WGS sequence"/>
</dbReference>